<evidence type="ECO:0000313" key="7">
    <source>
        <dbReference type="EMBL" id="EMG46079.1"/>
    </source>
</evidence>
<dbReference type="InterPro" id="IPR050486">
    <property type="entry name" value="Mannose-1P_guanyltransferase"/>
</dbReference>
<accession>M3JUN6</accession>
<reference evidence="7 8" key="1">
    <citation type="submission" date="2013-02" db="EMBL/GenBank/DDBJ databases">
        <title>Genome sequence of Candida maltosa Xu316, a potential industrial strain for xylitol and ethanol production.</title>
        <authorList>
            <person name="Yu J."/>
            <person name="Wang Q."/>
            <person name="Geng X."/>
            <person name="Bao W."/>
            <person name="He P."/>
            <person name="Cai J."/>
        </authorList>
    </citation>
    <scope>NUCLEOTIDE SEQUENCE [LARGE SCALE GENOMIC DNA]</scope>
    <source>
        <strain evidence="8">Xu316</strain>
    </source>
</reference>
<organism evidence="7 8">
    <name type="scientific">Candida maltosa (strain Xu316)</name>
    <name type="common">Yeast</name>
    <dbReference type="NCBI Taxonomy" id="1245528"/>
    <lineage>
        <taxon>Eukaryota</taxon>
        <taxon>Fungi</taxon>
        <taxon>Dikarya</taxon>
        <taxon>Ascomycota</taxon>
        <taxon>Saccharomycotina</taxon>
        <taxon>Pichiomycetes</taxon>
        <taxon>Debaryomycetaceae</taxon>
        <taxon>Candida/Lodderomyces clade</taxon>
        <taxon>Candida</taxon>
    </lineage>
</organism>
<evidence type="ECO:0000259" key="6">
    <source>
        <dbReference type="Pfam" id="PF25087"/>
    </source>
</evidence>
<evidence type="ECO:0000256" key="4">
    <source>
        <dbReference type="ARBA" id="ARBA00047343"/>
    </source>
</evidence>
<dbReference type="EMBL" id="AOGT01002163">
    <property type="protein sequence ID" value="EMG46079.1"/>
    <property type="molecule type" value="Genomic_DNA"/>
</dbReference>
<feature type="non-terminal residue" evidence="7">
    <location>
        <position position="1"/>
    </location>
</feature>
<evidence type="ECO:0000259" key="5">
    <source>
        <dbReference type="Pfam" id="PF00483"/>
    </source>
</evidence>
<evidence type="ECO:0000256" key="1">
    <source>
        <dbReference type="ARBA" id="ARBA00004823"/>
    </source>
</evidence>
<dbReference type="Gene3D" id="3.90.550.10">
    <property type="entry name" value="Spore Coat Polysaccharide Biosynthesis Protein SpsA, Chain A"/>
    <property type="match status" value="1"/>
</dbReference>
<dbReference type="InterPro" id="IPR029044">
    <property type="entry name" value="Nucleotide-diphossugar_trans"/>
</dbReference>
<name>M3JUN6_CANMX</name>
<feature type="domain" description="Mannose-1-phosphate guanyltransferase C-terminal" evidence="6">
    <location>
        <begin position="335"/>
        <end position="450"/>
    </location>
</feature>
<comment type="similarity">
    <text evidence="2">Belongs to the transferase hexapeptide repeat family.</text>
</comment>
<comment type="caution">
    <text evidence="7">The sequence shown here is derived from an EMBL/GenBank/DDBJ whole genome shotgun (WGS) entry which is preliminary data.</text>
</comment>
<dbReference type="OMA" id="MPVPNWW"/>
<sequence length="455" mass="50657">MKLKALVLIGGDTIGTRFRPLSMDLPKILFPLCGKPLVAHIVDNLIDQFPIEDLEILLIGFFKDQSKAKFEEYIKDTNKEHSGLKIKYLSEPIPLGTGGGLYYFRNEIFGDTDCKLLMIHGDVICDYPFKEMLDFYDKTDSNITLYGVDPVSLLKKSKSQVTIGRNIDDENPIPDDDIVTKFGAIVANRKDSKVFHYVEKPSASISEFNYKTTYEILLNGGIYIFDRSILDLLSQAETKKANDALQFLDLDYDYDEEANKNVLSLELDVFKTLPQSKNTVFNVYKSSGFWYQLKSPLSALIANNFFLAHGDSTKISGSEITPPVQILTKELPNLQSCKIGPNVSVGKNVSIGNGVRLVNCIISDNVTIGDNTIVKNAIVSNGTKIGKWCRVEGTITAETLASNVINTSSTSFSGHSNEISILCHDTVVKNQAFVYNSVVLPHKEIKDDVKYEIVM</sequence>
<dbReference type="GO" id="GO:0004475">
    <property type="term" value="F:mannose-1-phosphate guanylyltransferase (GTP) activity"/>
    <property type="evidence" value="ECO:0007669"/>
    <property type="project" value="UniProtKB-EC"/>
</dbReference>
<dbReference type="OrthoDB" id="285674at2759"/>
<dbReference type="InterPro" id="IPR056729">
    <property type="entry name" value="GMPPB_C"/>
</dbReference>
<keyword evidence="7" id="KW-0808">Transferase</keyword>
<dbReference type="Gene3D" id="2.160.10.10">
    <property type="entry name" value="Hexapeptide repeat proteins"/>
    <property type="match status" value="1"/>
</dbReference>
<comment type="catalytic activity">
    <reaction evidence="4">
        <text>alpha-D-mannose 1-phosphate + GTP + H(+) = GDP-alpha-D-mannose + diphosphate</text>
        <dbReference type="Rhea" id="RHEA:15229"/>
        <dbReference type="ChEBI" id="CHEBI:15378"/>
        <dbReference type="ChEBI" id="CHEBI:33019"/>
        <dbReference type="ChEBI" id="CHEBI:37565"/>
        <dbReference type="ChEBI" id="CHEBI:57527"/>
        <dbReference type="ChEBI" id="CHEBI:58409"/>
        <dbReference type="EC" id="2.7.7.13"/>
    </reaction>
</comment>
<dbReference type="Pfam" id="PF00483">
    <property type="entry name" value="NTP_transferase"/>
    <property type="match status" value="1"/>
</dbReference>
<proteinExistence type="inferred from homology"/>
<dbReference type="AlphaFoldDB" id="M3JUN6"/>
<keyword evidence="8" id="KW-1185">Reference proteome</keyword>
<feature type="domain" description="Nucleotidyl transferase" evidence="5">
    <location>
        <begin position="4"/>
        <end position="145"/>
    </location>
</feature>
<gene>
    <name evidence="7" type="ORF">G210_3695</name>
</gene>
<evidence type="ECO:0000313" key="8">
    <source>
        <dbReference type="Proteomes" id="UP000011777"/>
    </source>
</evidence>
<dbReference type="SUPFAM" id="SSF53448">
    <property type="entry name" value="Nucleotide-diphospho-sugar transferases"/>
    <property type="match status" value="1"/>
</dbReference>
<dbReference type="EC" id="2.7.7.13" evidence="3"/>
<dbReference type="PANTHER" id="PTHR22572">
    <property type="entry name" value="SUGAR-1-PHOSPHATE GUANYL TRANSFERASE"/>
    <property type="match status" value="1"/>
</dbReference>
<comment type="pathway">
    <text evidence="1">Nucleotide-sugar biosynthesis; GDP-alpha-D-mannose biosynthesis; GDP-alpha-D-mannose from alpha-D-mannose 1-phosphate (GTP route): step 1/1.</text>
</comment>
<protein>
    <recommendedName>
        <fullName evidence="3">mannose-1-phosphate guanylyltransferase</fullName>
        <ecNumber evidence="3">2.7.7.13</ecNumber>
    </recommendedName>
</protein>
<dbReference type="eggNOG" id="KOG1460">
    <property type="taxonomic scope" value="Eukaryota"/>
</dbReference>
<dbReference type="InterPro" id="IPR005835">
    <property type="entry name" value="NTP_transferase_dom"/>
</dbReference>
<evidence type="ECO:0000256" key="2">
    <source>
        <dbReference type="ARBA" id="ARBA00007274"/>
    </source>
</evidence>
<dbReference type="Pfam" id="PF25087">
    <property type="entry name" value="GMPPB_C"/>
    <property type="match status" value="1"/>
</dbReference>
<dbReference type="HOGENOM" id="CLU_029499_3_0_1"/>
<dbReference type="Proteomes" id="UP000011777">
    <property type="component" value="Unassembled WGS sequence"/>
</dbReference>
<dbReference type="STRING" id="1245528.M3JUN6"/>
<evidence type="ECO:0000256" key="3">
    <source>
        <dbReference type="ARBA" id="ARBA00012387"/>
    </source>
</evidence>